<reference evidence="4" key="1">
    <citation type="submission" date="2021-05" db="EMBL/GenBank/DDBJ databases">
        <title>A free-living protist that lacks canonical eukaryotic 1 DNA replication and segregation systems.</title>
        <authorList>
            <person name="Salas-Leiva D.E."/>
            <person name="Tromer E.C."/>
            <person name="Curtis B.A."/>
            <person name="Jerlstrom-Hultqvist J."/>
            <person name="Kolisko M."/>
            <person name="Yi Z."/>
            <person name="Salas-Leiva J.S."/>
            <person name="Gallot-Lavallee L."/>
            <person name="Kops G.J.P.L."/>
            <person name="Archibald J.M."/>
            <person name="Simpson A.G.B."/>
            <person name="Roger A.J."/>
        </authorList>
    </citation>
    <scope>NUCLEOTIDE SEQUENCE</scope>
    <source>
        <strain evidence="4">BICM</strain>
    </source>
</reference>
<proteinExistence type="predicted"/>
<sequence length="246" mass="28063">MSELTKEQQALLQTYERQNSALDAQLRTMYIDYLTKKLHEATKRQAVIEKVNTEERLRPESLVTLPFEIQQMLGLGRRMCQHDGCGELALPLSDYCPCHGHEDSRQFLYTQCCAVSKKSGRCQRAARCGDPICSVHRALKEGSPRVFLSTFTELQPTRMEEKRPPVDPDALIEAELVPPDPALVIHAPDLCTVPPSVAVVQIKGHMHDIQRERTRLVLKERHELATRTHQAQLYAQAQRQYQQAAR</sequence>
<dbReference type="Pfam" id="PF13891">
    <property type="entry name" value="zf-C3HC3H_KANSL2"/>
    <property type="match status" value="1"/>
</dbReference>
<evidence type="ECO:0000256" key="2">
    <source>
        <dbReference type="ARBA" id="ARBA00023242"/>
    </source>
</evidence>
<keyword evidence="4" id="KW-0238">DNA-binding</keyword>
<name>A0A8J6AXJ7_9EUKA</name>
<evidence type="ECO:0000256" key="1">
    <source>
        <dbReference type="ARBA" id="ARBA00004123"/>
    </source>
</evidence>
<comment type="subcellular location">
    <subcellularLocation>
        <location evidence="1">Nucleus</location>
    </subcellularLocation>
</comment>
<keyword evidence="5" id="KW-1185">Reference proteome</keyword>
<dbReference type="Proteomes" id="UP000717585">
    <property type="component" value="Unassembled WGS sequence"/>
</dbReference>
<dbReference type="GO" id="GO:0003677">
    <property type="term" value="F:DNA binding"/>
    <property type="evidence" value="ECO:0007669"/>
    <property type="project" value="UniProtKB-KW"/>
</dbReference>
<dbReference type="AlphaFoldDB" id="A0A8J6AXJ7"/>
<evidence type="ECO:0000313" key="5">
    <source>
        <dbReference type="Proteomes" id="UP000717585"/>
    </source>
</evidence>
<protein>
    <submittedName>
        <fullName evidence="4">Putative DNA-binding domain</fullName>
    </submittedName>
</protein>
<keyword evidence="2" id="KW-0539">Nucleus</keyword>
<accession>A0A8J6AXJ7</accession>
<organism evidence="4 5">
    <name type="scientific">Carpediemonas membranifera</name>
    <dbReference type="NCBI Taxonomy" id="201153"/>
    <lineage>
        <taxon>Eukaryota</taxon>
        <taxon>Metamonada</taxon>
        <taxon>Carpediemonas-like organisms</taxon>
        <taxon>Carpediemonas</taxon>
    </lineage>
</organism>
<dbReference type="EMBL" id="JAHDYR010000067">
    <property type="protein sequence ID" value="KAG9389734.1"/>
    <property type="molecule type" value="Genomic_DNA"/>
</dbReference>
<evidence type="ECO:0000259" key="3">
    <source>
        <dbReference type="Pfam" id="PF13891"/>
    </source>
</evidence>
<dbReference type="GO" id="GO:0005634">
    <property type="term" value="C:nucleus"/>
    <property type="evidence" value="ECO:0007669"/>
    <property type="project" value="UniProtKB-SubCell"/>
</dbReference>
<gene>
    <name evidence="4" type="ORF">J8273_8408</name>
</gene>
<evidence type="ECO:0000313" key="4">
    <source>
        <dbReference type="EMBL" id="KAG9389734.1"/>
    </source>
</evidence>
<comment type="caution">
    <text evidence="4">The sequence shown here is derived from an EMBL/GenBank/DDBJ whole genome shotgun (WGS) entry which is preliminary data.</text>
</comment>
<dbReference type="InterPro" id="IPR025927">
    <property type="entry name" value="Znf_KANL2-like"/>
</dbReference>
<feature type="domain" description="KANL2-like probable zinc-finger" evidence="3">
    <location>
        <begin position="80"/>
        <end position="136"/>
    </location>
</feature>